<dbReference type="GO" id="GO:0030170">
    <property type="term" value="F:pyridoxal phosphate binding"/>
    <property type="evidence" value="ECO:0007669"/>
    <property type="project" value="InterPro"/>
</dbReference>
<evidence type="ECO:0000256" key="1">
    <source>
        <dbReference type="ARBA" id="ARBA00001933"/>
    </source>
</evidence>
<keyword evidence="8" id="KW-1185">Reference proteome</keyword>
<dbReference type="PANTHER" id="PTHR42684:SF1">
    <property type="entry name" value="BETA-ALANINE--PYRUVATE AMINOTRANSFERASE"/>
    <property type="match status" value="1"/>
</dbReference>
<dbReference type="PANTHER" id="PTHR42684">
    <property type="entry name" value="ADENOSYLMETHIONINE-8-AMINO-7-OXONONANOATE AMINOTRANSFERASE"/>
    <property type="match status" value="1"/>
</dbReference>
<evidence type="ECO:0000256" key="3">
    <source>
        <dbReference type="ARBA" id="ARBA00022576"/>
    </source>
</evidence>
<dbReference type="SUPFAM" id="SSF53383">
    <property type="entry name" value="PLP-dependent transferases"/>
    <property type="match status" value="1"/>
</dbReference>
<dbReference type="Proteomes" id="UP000005258">
    <property type="component" value="Plasmid pTM1"/>
</dbReference>
<dbReference type="Gene3D" id="3.40.640.10">
    <property type="entry name" value="Type I PLP-dependent aspartate aminotransferase-like (Major domain)"/>
    <property type="match status" value="1"/>
</dbReference>
<dbReference type="AlphaFoldDB" id="I3TSL0"/>
<dbReference type="Gene3D" id="3.90.1150.10">
    <property type="entry name" value="Aspartate Aminotransferase, domain 1"/>
    <property type="match status" value="1"/>
</dbReference>
<dbReference type="InterPro" id="IPR015421">
    <property type="entry name" value="PyrdxlP-dep_Trfase_major"/>
</dbReference>
<comment type="similarity">
    <text evidence="2 6">Belongs to the class-III pyridoxal-phosphate-dependent aminotransferase family.</text>
</comment>
<dbReference type="Pfam" id="PF00202">
    <property type="entry name" value="Aminotran_3"/>
    <property type="match status" value="1"/>
</dbReference>
<name>I3TSL0_TISMK</name>
<dbReference type="PIRSF" id="PIRSF000521">
    <property type="entry name" value="Transaminase_4ab_Lys_Orn"/>
    <property type="match status" value="1"/>
</dbReference>
<dbReference type="InterPro" id="IPR015422">
    <property type="entry name" value="PyrdxlP-dep_Trfase_small"/>
</dbReference>
<dbReference type="RefSeq" id="WP_014747425.1">
    <property type="nucleotide sequence ID" value="NC_017957.2"/>
</dbReference>
<evidence type="ECO:0000256" key="6">
    <source>
        <dbReference type="RuleBase" id="RU003560"/>
    </source>
</evidence>
<dbReference type="GO" id="GO:0009102">
    <property type="term" value="P:biotin biosynthetic process"/>
    <property type="evidence" value="ECO:0007669"/>
    <property type="project" value="TreeGrafter"/>
</dbReference>
<evidence type="ECO:0000313" key="7">
    <source>
        <dbReference type="EMBL" id="AFK55748.1"/>
    </source>
</evidence>
<reference evidence="7 8" key="1">
    <citation type="journal article" date="2012" name="J. Am. Chem. Soc.">
        <title>Bacterial biosynthesis and maturation of the didemnin anti-cancer agents.</title>
        <authorList>
            <person name="Xu Y."/>
            <person name="Kersten R.D."/>
            <person name="Nam S.J."/>
            <person name="Lu L."/>
            <person name="Al-Suwailem A.M."/>
            <person name="Zheng H."/>
            <person name="Fenical W."/>
            <person name="Dorrestein P.C."/>
            <person name="Moore B.S."/>
            <person name="Qian P.Y."/>
        </authorList>
    </citation>
    <scope>NUCLEOTIDE SEQUENCE [LARGE SCALE GENOMIC DNA]</scope>
    <source>
        <strain evidence="7 8">KA081020-065</strain>
    </source>
</reference>
<dbReference type="GO" id="GO:0004015">
    <property type="term" value="F:adenosylmethionine-8-amino-7-oxononanoate transaminase activity"/>
    <property type="evidence" value="ECO:0007669"/>
    <property type="project" value="TreeGrafter"/>
</dbReference>
<sequence length="459" mass="48671">MTVQSPAPDLAGAPDAGFAPDARSAPNDLAPYWMPFSANRAFKADPRLFVAADGMYYTTADGRQVLDAMAGLWCVNAGHNQPRIVRAIQDQAARMDYVSSFQMSHPAAFVLAERIANLAPAGLDRVFFTNSGSEAVDTALKIARAYHKVRGDANRVKLIGRAKAYHGMGFGGLSVAGIPRHRRDFGPLLGDVDHLPHTHDLAHNAFSRGQPAWGAHLADELENIVQIHDASTIAAVIVEPVTGSGGVLPPPVGYLERLREICTRHGILLIFDEVITGFGRLGAPFASNALGVTPDMITCAKGMTNGAVPMGGVIASTAVYDAFMTGPEAAVELMHGYTYSGHPLACAAGLATIETYEQEGLFDRGPEICAAWEEAVHQLKGAPQVRDIRNIGLLAAIELESRDGAPGARAGETVNRCFDDGVLVRVAGDNLVLSPPLIITPDQMGQVVDTIRTALGEVA</sequence>
<dbReference type="InterPro" id="IPR015424">
    <property type="entry name" value="PyrdxlP-dep_Trfase"/>
</dbReference>
<dbReference type="CDD" id="cd00610">
    <property type="entry name" value="OAT_like"/>
    <property type="match status" value="1"/>
</dbReference>
<keyword evidence="3" id="KW-0032">Aminotransferase</keyword>
<keyword evidence="7" id="KW-0614">Plasmid</keyword>
<dbReference type="EMBL" id="CP003237">
    <property type="protein sequence ID" value="AFK55748.1"/>
    <property type="molecule type" value="Genomic_DNA"/>
</dbReference>
<dbReference type="PROSITE" id="PS00600">
    <property type="entry name" value="AA_TRANSFER_CLASS_3"/>
    <property type="match status" value="1"/>
</dbReference>
<dbReference type="FunFam" id="3.40.640.10:FF:000014">
    <property type="entry name" value="Adenosylmethionine-8-amino-7-oxononanoate aminotransferase, probable"/>
    <property type="match status" value="1"/>
</dbReference>
<evidence type="ECO:0000256" key="5">
    <source>
        <dbReference type="ARBA" id="ARBA00022898"/>
    </source>
</evidence>
<organism evidence="7 8">
    <name type="scientific">Tistrella mobilis (strain KA081020-065)</name>
    <dbReference type="NCBI Taxonomy" id="1110502"/>
    <lineage>
        <taxon>Bacteria</taxon>
        <taxon>Pseudomonadati</taxon>
        <taxon>Pseudomonadota</taxon>
        <taxon>Alphaproteobacteria</taxon>
        <taxon>Geminicoccales</taxon>
        <taxon>Geminicoccaceae</taxon>
        <taxon>Tistrella</taxon>
    </lineage>
</organism>
<dbReference type="PATRIC" id="fig|1110502.3.peg.3996"/>
<gene>
    <name evidence="7" type="ordered locus">TMO_a0345</name>
</gene>
<dbReference type="InterPro" id="IPR049704">
    <property type="entry name" value="Aminotrans_3_PPA_site"/>
</dbReference>
<accession>I3TSL0</accession>
<evidence type="ECO:0000256" key="2">
    <source>
        <dbReference type="ARBA" id="ARBA00008954"/>
    </source>
</evidence>
<comment type="cofactor">
    <cofactor evidence="1">
        <name>pyridoxal 5'-phosphate</name>
        <dbReference type="ChEBI" id="CHEBI:597326"/>
    </cofactor>
</comment>
<proteinExistence type="inferred from homology"/>
<keyword evidence="5 6" id="KW-0663">Pyridoxal phosphate</keyword>
<evidence type="ECO:0000256" key="4">
    <source>
        <dbReference type="ARBA" id="ARBA00022679"/>
    </source>
</evidence>
<evidence type="ECO:0000313" key="8">
    <source>
        <dbReference type="Proteomes" id="UP000005258"/>
    </source>
</evidence>
<protein>
    <submittedName>
        <fullName evidence="7">Beta-alanine-pyruvate transaminase</fullName>
    </submittedName>
</protein>
<geneLocation type="plasmid" evidence="7 8">
    <name>pTM1</name>
</geneLocation>
<dbReference type="InterPro" id="IPR005814">
    <property type="entry name" value="Aminotrans_3"/>
</dbReference>
<keyword evidence="4" id="KW-0808">Transferase</keyword>
<dbReference type="KEGG" id="tmo:TMO_a0345"/>
<dbReference type="HOGENOM" id="CLU_016922_4_3_5"/>